<keyword evidence="4" id="KW-1185">Reference proteome</keyword>
<dbReference type="Gene3D" id="2.60.260.20">
    <property type="entry name" value="Urease metallochaperone UreE, N-terminal domain"/>
    <property type="match status" value="2"/>
</dbReference>
<dbReference type="InterPro" id="IPR018253">
    <property type="entry name" value="DnaJ_domain_CS"/>
</dbReference>
<dbReference type="CDD" id="cd10747">
    <property type="entry name" value="DnaJ_C"/>
    <property type="match status" value="1"/>
</dbReference>
<dbReference type="SUPFAM" id="SSF49493">
    <property type="entry name" value="HSP40/DnaJ peptide-binding domain"/>
    <property type="match status" value="2"/>
</dbReference>
<dbReference type="SMART" id="SM00271">
    <property type="entry name" value="DnaJ"/>
    <property type="match status" value="1"/>
</dbReference>
<dbReference type="EMBL" id="CP022132">
    <property type="protein sequence ID" value="ASG67468.1"/>
    <property type="molecule type" value="Genomic_DNA"/>
</dbReference>
<dbReference type="CDD" id="cd06257">
    <property type="entry name" value="DnaJ"/>
    <property type="match status" value="1"/>
</dbReference>
<dbReference type="InterPro" id="IPR002939">
    <property type="entry name" value="DnaJ_C"/>
</dbReference>
<evidence type="ECO:0000313" key="3">
    <source>
        <dbReference type="EMBL" id="ASG67468.1"/>
    </source>
</evidence>
<dbReference type="InterPro" id="IPR001623">
    <property type="entry name" value="DnaJ_domain"/>
</dbReference>
<dbReference type="SUPFAM" id="SSF46565">
    <property type="entry name" value="Chaperone J-domain"/>
    <property type="match status" value="1"/>
</dbReference>
<evidence type="ECO:0000256" key="1">
    <source>
        <dbReference type="ARBA" id="ARBA00023186"/>
    </source>
</evidence>
<protein>
    <submittedName>
        <fullName evidence="3">Molecular chaperone DnaJ</fullName>
    </submittedName>
</protein>
<dbReference type="PANTHER" id="PTHR43096">
    <property type="entry name" value="DNAJ HOMOLOG 1, MITOCHONDRIAL-RELATED"/>
    <property type="match status" value="1"/>
</dbReference>
<accession>A0ABM6LXV9</accession>
<feature type="domain" description="J" evidence="2">
    <location>
        <begin position="3"/>
        <end position="67"/>
    </location>
</feature>
<dbReference type="Pfam" id="PF01556">
    <property type="entry name" value="DnaJ_C"/>
    <property type="match status" value="1"/>
</dbReference>
<dbReference type="InterPro" id="IPR008971">
    <property type="entry name" value="HSP40/DnaJ_pept-bd"/>
</dbReference>
<evidence type="ECO:0000259" key="2">
    <source>
        <dbReference type="PROSITE" id="PS50076"/>
    </source>
</evidence>
<proteinExistence type="predicted"/>
<organism evidence="3 4">
    <name type="scientific">Francisella halioticida</name>
    <dbReference type="NCBI Taxonomy" id="549298"/>
    <lineage>
        <taxon>Bacteria</taxon>
        <taxon>Pseudomonadati</taxon>
        <taxon>Pseudomonadota</taxon>
        <taxon>Gammaproteobacteria</taxon>
        <taxon>Thiotrichales</taxon>
        <taxon>Francisellaceae</taxon>
        <taxon>Francisella</taxon>
    </lineage>
</organism>
<keyword evidence="1" id="KW-0143">Chaperone</keyword>
<name>A0ABM6LXV9_9GAMM</name>
<dbReference type="Proteomes" id="UP000249910">
    <property type="component" value="Chromosome"/>
</dbReference>
<dbReference type="PANTHER" id="PTHR43096:SF52">
    <property type="entry name" value="DNAJ HOMOLOG 1, MITOCHONDRIAL-RELATED"/>
    <property type="match status" value="1"/>
</dbReference>
<dbReference type="Pfam" id="PF00226">
    <property type="entry name" value="DnaJ"/>
    <property type="match status" value="1"/>
</dbReference>
<dbReference type="Gene3D" id="1.10.287.110">
    <property type="entry name" value="DnaJ domain"/>
    <property type="match status" value="1"/>
</dbReference>
<gene>
    <name evidence="3" type="ORF">CDV26_02800</name>
</gene>
<dbReference type="RefSeq" id="WP_088772008.1">
    <property type="nucleotide sequence ID" value="NZ_AP023082.1"/>
</dbReference>
<reference evidence="3 4" key="1">
    <citation type="submission" date="2017-06" db="EMBL/GenBank/DDBJ databases">
        <title>Complete genome of Francisella halioticida.</title>
        <authorList>
            <person name="Sjodin A."/>
        </authorList>
    </citation>
    <scope>NUCLEOTIDE SEQUENCE [LARGE SCALE GENOMIC DNA]</scope>
    <source>
        <strain evidence="3 4">DSM 23729</strain>
    </source>
</reference>
<dbReference type="InterPro" id="IPR036869">
    <property type="entry name" value="J_dom_sf"/>
</dbReference>
<dbReference type="PROSITE" id="PS50076">
    <property type="entry name" value="DNAJ_2"/>
    <property type="match status" value="1"/>
</dbReference>
<dbReference type="PRINTS" id="PR00625">
    <property type="entry name" value="JDOMAIN"/>
</dbReference>
<evidence type="ECO:0000313" key="4">
    <source>
        <dbReference type="Proteomes" id="UP000249910"/>
    </source>
</evidence>
<dbReference type="PROSITE" id="PS00636">
    <property type="entry name" value="DNAJ_1"/>
    <property type="match status" value="1"/>
</dbReference>
<sequence>MADYYSLLGVGKDASDADLKKAYRRLAKKYHPDVNKEKGAEDKFKEIQTAYDVLGDKEKRKLYDTYGENWDKVQQGGFGGSPDGGFGGFSQGGGSQSFNFEDLGDVFGDLFGGGARGFSGAQPRARKGEDIDISLRLNAEDAIKGGKRSVSYSYQEDGANGVPTMQHKNVDVNIPAAIGNGKKLRVKGKGGVGVGANAPAGDLYIKIEVVDHKNYKVDKNDVYEHINIAPWEAALGTTLEIETPYGKKKMKVPEGSQSGRKMRIKSKGLGGGDFYIVYDVKLPLADTDDKKEFYKQMQEKMSFDPRA</sequence>